<evidence type="ECO:0000313" key="3">
    <source>
        <dbReference type="Proteomes" id="UP000660745"/>
    </source>
</evidence>
<dbReference type="EMBL" id="BMNK01000021">
    <property type="protein sequence ID" value="GGP16602.1"/>
    <property type="molecule type" value="Genomic_DNA"/>
</dbReference>
<name>A0A918AEE1_9ACTN</name>
<gene>
    <name evidence="2" type="ORF">GCM10012278_81100</name>
</gene>
<evidence type="ECO:0008006" key="4">
    <source>
        <dbReference type="Google" id="ProtNLM"/>
    </source>
</evidence>
<feature type="signal peptide" evidence="1">
    <location>
        <begin position="1"/>
        <end position="19"/>
    </location>
</feature>
<comment type="caution">
    <text evidence="2">The sequence shown here is derived from an EMBL/GenBank/DDBJ whole genome shotgun (WGS) entry which is preliminary data.</text>
</comment>
<sequence>MAPAAVVALVTVAVAGVAAARQVAAAARAVRAARVSFIVLRSVCVPVHGAPARGRRSGTTIWEIHEQY</sequence>
<dbReference type="Proteomes" id="UP000660745">
    <property type="component" value="Unassembled WGS sequence"/>
</dbReference>
<protein>
    <recommendedName>
        <fullName evidence="4">Secreted protein</fullName>
    </recommendedName>
</protein>
<accession>A0A918AEE1</accession>
<reference evidence="2" key="1">
    <citation type="journal article" date="2014" name="Int. J. Syst. Evol. Microbiol.">
        <title>Complete genome sequence of Corynebacterium casei LMG S-19264T (=DSM 44701T), isolated from a smear-ripened cheese.</title>
        <authorList>
            <consortium name="US DOE Joint Genome Institute (JGI-PGF)"/>
            <person name="Walter F."/>
            <person name="Albersmeier A."/>
            <person name="Kalinowski J."/>
            <person name="Ruckert C."/>
        </authorList>
    </citation>
    <scope>NUCLEOTIDE SEQUENCE</scope>
    <source>
        <strain evidence="2">CGMCC 4.7430</strain>
    </source>
</reference>
<proteinExistence type="predicted"/>
<dbReference type="AlphaFoldDB" id="A0A918AEE1"/>
<evidence type="ECO:0000313" key="2">
    <source>
        <dbReference type="EMBL" id="GGP16602.1"/>
    </source>
</evidence>
<keyword evidence="1" id="KW-0732">Signal</keyword>
<feature type="chain" id="PRO_5038549160" description="Secreted protein" evidence="1">
    <location>
        <begin position="20"/>
        <end position="68"/>
    </location>
</feature>
<reference evidence="2" key="2">
    <citation type="submission" date="2020-09" db="EMBL/GenBank/DDBJ databases">
        <authorList>
            <person name="Sun Q."/>
            <person name="Zhou Y."/>
        </authorList>
    </citation>
    <scope>NUCLEOTIDE SEQUENCE</scope>
    <source>
        <strain evidence="2">CGMCC 4.7430</strain>
    </source>
</reference>
<evidence type="ECO:0000256" key="1">
    <source>
        <dbReference type="SAM" id="SignalP"/>
    </source>
</evidence>
<keyword evidence="3" id="KW-1185">Reference proteome</keyword>
<organism evidence="2 3">
    <name type="scientific">Nonomuraea glycinis</name>
    <dbReference type="NCBI Taxonomy" id="2047744"/>
    <lineage>
        <taxon>Bacteria</taxon>
        <taxon>Bacillati</taxon>
        <taxon>Actinomycetota</taxon>
        <taxon>Actinomycetes</taxon>
        <taxon>Streptosporangiales</taxon>
        <taxon>Streptosporangiaceae</taxon>
        <taxon>Nonomuraea</taxon>
    </lineage>
</organism>